<proteinExistence type="predicted"/>
<organism evidence="1">
    <name type="scientific">bioreactor metagenome</name>
    <dbReference type="NCBI Taxonomy" id="1076179"/>
    <lineage>
        <taxon>unclassified sequences</taxon>
        <taxon>metagenomes</taxon>
        <taxon>ecological metagenomes</taxon>
    </lineage>
</organism>
<dbReference type="AlphaFoldDB" id="A0A645IBE8"/>
<protein>
    <submittedName>
        <fullName evidence="1">Uncharacterized protein</fullName>
    </submittedName>
</protein>
<comment type="caution">
    <text evidence="1">The sequence shown here is derived from an EMBL/GenBank/DDBJ whole genome shotgun (WGS) entry which is preliminary data.</text>
</comment>
<dbReference type="EMBL" id="VSSQ01111069">
    <property type="protein sequence ID" value="MPN48595.1"/>
    <property type="molecule type" value="Genomic_DNA"/>
</dbReference>
<sequence length="119" mass="13994">MADVPWATAWYGQRQSVWTTQTISDFFKINDTWKPIQALYLSPVTLDSKFASSFVNGSEKVWANTFTQAIFGADLRQREWPRRISLQFTEGDKKLVMPLSYWQSGWPNFFVVTFRREEL</sequence>
<accession>A0A645IBE8</accession>
<reference evidence="1" key="1">
    <citation type="submission" date="2019-08" db="EMBL/GenBank/DDBJ databases">
        <authorList>
            <person name="Kucharzyk K."/>
            <person name="Murdoch R.W."/>
            <person name="Higgins S."/>
            <person name="Loffler F."/>
        </authorList>
    </citation>
    <scope>NUCLEOTIDE SEQUENCE</scope>
</reference>
<gene>
    <name evidence="1" type="ORF">SDC9_196205</name>
</gene>
<evidence type="ECO:0000313" key="1">
    <source>
        <dbReference type="EMBL" id="MPN48595.1"/>
    </source>
</evidence>
<name>A0A645IBE8_9ZZZZ</name>